<dbReference type="eggNOG" id="COG3429">
    <property type="taxonomic scope" value="Bacteria"/>
</dbReference>
<dbReference type="InterPro" id="IPR004555">
    <property type="entry name" value="G6PDH_assembly_OpcA"/>
</dbReference>
<dbReference type="OrthoDB" id="128564at2"/>
<feature type="domain" description="Glucose-6-phosphate dehydrogenase assembly protein OpcA N-terminal" evidence="1">
    <location>
        <begin position="51"/>
        <end position="160"/>
    </location>
</feature>
<feature type="domain" description="Glucose-6-phosphate dehydrogenase assembly protein OpcA C-terminal" evidence="2">
    <location>
        <begin position="165"/>
        <end position="296"/>
    </location>
</feature>
<evidence type="ECO:0000259" key="2">
    <source>
        <dbReference type="Pfam" id="PF20171"/>
    </source>
</evidence>
<dbReference type="RefSeq" id="WP_009482993.1">
    <property type="nucleotide sequence ID" value="NZ_BAFE01000073.1"/>
</dbReference>
<protein>
    <submittedName>
        <fullName evidence="3">OxPP cycle protein OpcA</fullName>
    </submittedName>
</protein>
<evidence type="ECO:0000313" key="3">
    <source>
        <dbReference type="EMBL" id="GAB49095.1"/>
    </source>
</evidence>
<evidence type="ECO:0000259" key="1">
    <source>
        <dbReference type="Pfam" id="PF10128"/>
    </source>
</evidence>
<keyword evidence="4" id="KW-1185">Reference proteome</keyword>
<gene>
    <name evidence="3" type="primary">opcA</name>
    <name evidence="3" type="ORF">MOPEL_096_01030</name>
</gene>
<reference evidence="3 4" key="1">
    <citation type="submission" date="2012-02" db="EMBL/GenBank/DDBJ databases">
        <title>Whole genome shotgun sequence of Mobilicoccus pelagius NBRC 104925.</title>
        <authorList>
            <person name="Yoshida Y."/>
            <person name="Hosoyama A."/>
            <person name="Tsuchikane K."/>
            <person name="Katsumata H."/>
            <person name="Yamazaki S."/>
            <person name="Fujita N."/>
        </authorList>
    </citation>
    <scope>NUCLEOTIDE SEQUENCE [LARGE SCALE GENOMIC DNA]</scope>
    <source>
        <strain evidence="3 4">NBRC 104925</strain>
    </source>
</reference>
<name>H5UTN7_9MICO</name>
<accession>H5UTN7</accession>
<dbReference type="EMBL" id="BAFE01000073">
    <property type="protein sequence ID" value="GAB49095.1"/>
    <property type="molecule type" value="Genomic_DNA"/>
</dbReference>
<dbReference type="Pfam" id="PF20171">
    <property type="entry name" value="OpcA_G6PD_C"/>
    <property type="match status" value="1"/>
</dbReference>
<dbReference type="STRING" id="1089455.MOPEL_096_01030"/>
<evidence type="ECO:0000313" key="4">
    <source>
        <dbReference type="Proteomes" id="UP000004367"/>
    </source>
</evidence>
<dbReference type="InterPro" id="IPR046801">
    <property type="entry name" value="OpcA_G6PD_N"/>
</dbReference>
<comment type="caution">
    <text evidence="3">The sequence shown here is derived from an EMBL/GenBank/DDBJ whole genome shotgun (WGS) entry which is preliminary data.</text>
</comment>
<dbReference type="PANTHER" id="PTHR38658:SF1">
    <property type="entry name" value="OXPP CYCLE PROTEIN OPCA-RELATED"/>
    <property type="match status" value="1"/>
</dbReference>
<dbReference type="Proteomes" id="UP000004367">
    <property type="component" value="Unassembled WGS sequence"/>
</dbReference>
<dbReference type="Pfam" id="PF10128">
    <property type="entry name" value="OpcA_G6PD_assem"/>
    <property type="match status" value="1"/>
</dbReference>
<proteinExistence type="predicted"/>
<sequence>MIVDMPDTSVGDLSRKLLELRHGVGAMALSRVFTLVVVTTPQDEERALAVAETATRQHPSRIVAVVRGSARGKDRIDGQIRVGGDAGASEMVVLRLSGDLTEHGEAVVLPLLLADSPVVAWWPGECPEDVSAHPIGRIARRRITDAEHTPSPSDEIRRRAATYAPGDSDLVWTRTTRWRGLLAAALDLPPYEPVTRVCVTGAYDSASADLLAAWLGAALSCDVVRARTEAGTGLVSVRLDRRSGPVDLVRPDGLVATLEQPEQPARRLVVARREEAECLADELSHLGEDDVYARTLHRGIPLLEGAALPAKEAVEKGTAPSPDASRALARRLRERAGVPRAQD</sequence>
<dbReference type="InterPro" id="IPR046802">
    <property type="entry name" value="OpcA_G6PD_C"/>
</dbReference>
<dbReference type="PANTHER" id="PTHR38658">
    <property type="entry name" value="OXPP CYCLE PROTEIN OPCA-RELATED"/>
    <property type="match status" value="1"/>
</dbReference>
<dbReference type="AlphaFoldDB" id="H5UTN7"/>
<organism evidence="3 4">
    <name type="scientific">Mobilicoccus pelagius NBRC 104925</name>
    <dbReference type="NCBI Taxonomy" id="1089455"/>
    <lineage>
        <taxon>Bacteria</taxon>
        <taxon>Bacillati</taxon>
        <taxon>Actinomycetota</taxon>
        <taxon>Actinomycetes</taxon>
        <taxon>Micrococcales</taxon>
        <taxon>Dermatophilaceae</taxon>
        <taxon>Mobilicoccus</taxon>
    </lineage>
</organism>